<evidence type="ECO:0000313" key="2">
    <source>
        <dbReference type="EMBL" id="JAH16083.1"/>
    </source>
</evidence>
<accession>A0A0E9QJ08</accession>
<keyword evidence="1" id="KW-1133">Transmembrane helix</keyword>
<name>A0A0E9QJ08_ANGAN</name>
<keyword evidence="1" id="KW-0812">Transmembrane</keyword>
<evidence type="ECO:0000256" key="1">
    <source>
        <dbReference type="SAM" id="Phobius"/>
    </source>
</evidence>
<reference evidence="2" key="1">
    <citation type="submission" date="2014-11" db="EMBL/GenBank/DDBJ databases">
        <authorList>
            <person name="Amaro Gonzalez C."/>
        </authorList>
    </citation>
    <scope>NUCLEOTIDE SEQUENCE</scope>
</reference>
<reference evidence="2" key="2">
    <citation type="journal article" date="2015" name="Fish Shellfish Immunol.">
        <title>Early steps in the European eel (Anguilla anguilla)-Vibrio vulnificus interaction in the gills: Role of the RtxA13 toxin.</title>
        <authorList>
            <person name="Callol A."/>
            <person name="Pajuelo D."/>
            <person name="Ebbesson L."/>
            <person name="Teles M."/>
            <person name="MacKenzie S."/>
            <person name="Amaro C."/>
        </authorList>
    </citation>
    <scope>NUCLEOTIDE SEQUENCE</scope>
</reference>
<proteinExistence type="predicted"/>
<feature type="transmembrane region" description="Helical" evidence="1">
    <location>
        <begin position="6"/>
        <end position="26"/>
    </location>
</feature>
<dbReference type="AlphaFoldDB" id="A0A0E9QJ08"/>
<protein>
    <submittedName>
        <fullName evidence="2">Uncharacterized protein</fullName>
    </submittedName>
</protein>
<sequence length="48" mass="5621">MVIFYLLLFLAYMIMIILNGVCPYLVHCTIRKSLVNCVYLHHLTPLHS</sequence>
<keyword evidence="1" id="KW-0472">Membrane</keyword>
<organism evidence="2">
    <name type="scientific">Anguilla anguilla</name>
    <name type="common">European freshwater eel</name>
    <name type="synonym">Muraena anguilla</name>
    <dbReference type="NCBI Taxonomy" id="7936"/>
    <lineage>
        <taxon>Eukaryota</taxon>
        <taxon>Metazoa</taxon>
        <taxon>Chordata</taxon>
        <taxon>Craniata</taxon>
        <taxon>Vertebrata</taxon>
        <taxon>Euteleostomi</taxon>
        <taxon>Actinopterygii</taxon>
        <taxon>Neopterygii</taxon>
        <taxon>Teleostei</taxon>
        <taxon>Anguilliformes</taxon>
        <taxon>Anguillidae</taxon>
        <taxon>Anguilla</taxon>
    </lineage>
</organism>
<dbReference type="EMBL" id="GBXM01092494">
    <property type="protein sequence ID" value="JAH16083.1"/>
    <property type="molecule type" value="Transcribed_RNA"/>
</dbReference>